<dbReference type="EMBL" id="ML995846">
    <property type="protein sequence ID" value="KAF2768218.1"/>
    <property type="molecule type" value="Genomic_DNA"/>
</dbReference>
<proteinExistence type="predicted"/>
<gene>
    <name evidence="1" type="ORF">EJ03DRAFT_352303</name>
</gene>
<evidence type="ECO:0000313" key="2">
    <source>
        <dbReference type="Proteomes" id="UP000799436"/>
    </source>
</evidence>
<keyword evidence="2" id="KW-1185">Reference proteome</keyword>
<dbReference type="Proteomes" id="UP000799436">
    <property type="component" value="Unassembled WGS sequence"/>
</dbReference>
<evidence type="ECO:0000313" key="1">
    <source>
        <dbReference type="EMBL" id="KAF2768218.1"/>
    </source>
</evidence>
<reference evidence="1" key="1">
    <citation type="journal article" date="2020" name="Stud. Mycol.">
        <title>101 Dothideomycetes genomes: a test case for predicting lifestyles and emergence of pathogens.</title>
        <authorList>
            <person name="Haridas S."/>
            <person name="Albert R."/>
            <person name="Binder M."/>
            <person name="Bloem J."/>
            <person name="Labutti K."/>
            <person name="Salamov A."/>
            <person name="Andreopoulos B."/>
            <person name="Baker S."/>
            <person name="Barry K."/>
            <person name="Bills G."/>
            <person name="Bluhm B."/>
            <person name="Cannon C."/>
            <person name="Castanera R."/>
            <person name="Culley D."/>
            <person name="Daum C."/>
            <person name="Ezra D."/>
            <person name="Gonzalez J."/>
            <person name="Henrissat B."/>
            <person name="Kuo A."/>
            <person name="Liang C."/>
            <person name="Lipzen A."/>
            <person name="Lutzoni F."/>
            <person name="Magnuson J."/>
            <person name="Mondo S."/>
            <person name="Nolan M."/>
            <person name="Ohm R."/>
            <person name="Pangilinan J."/>
            <person name="Park H.-J."/>
            <person name="Ramirez L."/>
            <person name="Alfaro M."/>
            <person name="Sun H."/>
            <person name="Tritt A."/>
            <person name="Yoshinaga Y."/>
            <person name="Zwiers L.-H."/>
            <person name="Turgeon B."/>
            <person name="Goodwin S."/>
            <person name="Spatafora J."/>
            <person name="Crous P."/>
            <person name="Grigoriev I."/>
        </authorList>
    </citation>
    <scope>NUCLEOTIDE SEQUENCE</scope>
    <source>
        <strain evidence="1">CBS 116005</strain>
    </source>
</reference>
<accession>A0A6G1L710</accession>
<dbReference type="AlphaFoldDB" id="A0A6G1L710"/>
<name>A0A6G1L710_9PEZI</name>
<organism evidence="1 2">
    <name type="scientific">Teratosphaeria nubilosa</name>
    <dbReference type="NCBI Taxonomy" id="161662"/>
    <lineage>
        <taxon>Eukaryota</taxon>
        <taxon>Fungi</taxon>
        <taxon>Dikarya</taxon>
        <taxon>Ascomycota</taxon>
        <taxon>Pezizomycotina</taxon>
        <taxon>Dothideomycetes</taxon>
        <taxon>Dothideomycetidae</taxon>
        <taxon>Mycosphaerellales</taxon>
        <taxon>Teratosphaeriaceae</taxon>
        <taxon>Teratosphaeria</taxon>
    </lineage>
</organism>
<protein>
    <submittedName>
        <fullName evidence="1">Uncharacterized protein</fullName>
    </submittedName>
</protein>
<sequence>MYDTWEKAEEHFVRCEAMVKRLNKARKKEGHQELTLGLLHGGTYGAKRSDISKPGNILFARRGKFKTAAYPEDGNEPSVEMDNLSIVVFSDVESLMAISHHMEGGLLKMIALRNQQASGSVRRISLTDWNPRWTEVDQRYNQYFYDNVRFANCIELCVTKLINNDFMFSRVEDAEFNSLSLIRGYTLYDYLMKSFGDKEYDGSSVVIFCKTKKEIKQVHAFLMDHGVAPEMVGELHADVNINHEKPKGAGSRSKFGYYDFNDPTKPVRILLCSGVAKNIEFPTNPRVLIMGVQSFHH</sequence>